<keyword evidence="2" id="KW-1185">Reference proteome</keyword>
<sequence length="104" mass="11686">MVAHSTPRPSRRSVAVVAKRQPLTPGTRTRCMTFWRVALHLLLGQPLPGAEPAAQERVARRRERLARARPATLWSLLVAALREITLALLGQPSPSASRRRRPRR</sequence>
<evidence type="ECO:0000313" key="2">
    <source>
        <dbReference type="Proteomes" id="UP000604341"/>
    </source>
</evidence>
<dbReference type="Proteomes" id="UP000604341">
    <property type="component" value="Unassembled WGS sequence"/>
</dbReference>
<protein>
    <submittedName>
        <fullName evidence="1">Uncharacterized protein</fullName>
    </submittedName>
</protein>
<reference evidence="2" key="1">
    <citation type="journal article" date="2019" name="Int. J. Syst. Evol. Microbiol.">
        <title>The Global Catalogue of Microorganisms (GCM) 10K type strain sequencing project: providing services to taxonomists for standard genome sequencing and annotation.</title>
        <authorList>
            <consortium name="The Broad Institute Genomics Platform"/>
            <consortium name="The Broad Institute Genome Sequencing Center for Infectious Disease"/>
            <person name="Wu L."/>
            <person name="Ma J."/>
        </authorList>
    </citation>
    <scope>NUCLEOTIDE SEQUENCE [LARGE SCALE GENOMIC DNA]</scope>
    <source>
        <strain evidence="2">JCM 19173</strain>
    </source>
</reference>
<comment type="caution">
    <text evidence="1">The sequence shown here is derived from an EMBL/GenBank/DDBJ whole genome shotgun (WGS) entry which is preliminary data.</text>
</comment>
<proteinExistence type="predicted"/>
<name>A0ABQ2FFI5_9DEIO</name>
<accession>A0ABQ2FFI5</accession>
<gene>
    <name evidence="1" type="ORF">GCM10010844_03740</name>
</gene>
<dbReference type="EMBL" id="BMPE01000001">
    <property type="protein sequence ID" value="GGK88511.1"/>
    <property type="molecule type" value="Genomic_DNA"/>
</dbReference>
<organism evidence="1 2">
    <name type="scientific">Deinococcus radiotolerans</name>
    <dbReference type="NCBI Taxonomy" id="1309407"/>
    <lineage>
        <taxon>Bacteria</taxon>
        <taxon>Thermotogati</taxon>
        <taxon>Deinococcota</taxon>
        <taxon>Deinococci</taxon>
        <taxon>Deinococcales</taxon>
        <taxon>Deinococcaceae</taxon>
        <taxon>Deinococcus</taxon>
    </lineage>
</organism>
<evidence type="ECO:0000313" key="1">
    <source>
        <dbReference type="EMBL" id="GGK88511.1"/>
    </source>
</evidence>